<evidence type="ECO:0000256" key="5">
    <source>
        <dbReference type="ARBA" id="ARBA00023014"/>
    </source>
</evidence>
<evidence type="ECO:0000259" key="6">
    <source>
        <dbReference type="PROSITE" id="PS51085"/>
    </source>
</evidence>
<proteinExistence type="predicted"/>
<keyword evidence="1" id="KW-0001">2Fe-2S</keyword>
<keyword evidence="8" id="KW-1185">Reference proteome</keyword>
<feature type="domain" description="2Fe-2S ferredoxin-type" evidence="6">
    <location>
        <begin position="1"/>
        <end position="76"/>
    </location>
</feature>
<dbReference type="InterPro" id="IPR036884">
    <property type="entry name" value="2Fe-2S-bd_dom_sf"/>
</dbReference>
<dbReference type="InterPro" id="IPR001041">
    <property type="entry name" value="2Fe-2S_ferredoxin-type"/>
</dbReference>
<dbReference type="SUPFAM" id="SSF54292">
    <property type="entry name" value="2Fe-2S ferredoxin-like"/>
    <property type="match status" value="1"/>
</dbReference>
<reference evidence="7 8" key="1">
    <citation type="submission" date="2018-12" db="EMBL/GenBank/DDBJ databases">
        <title>Dyella dinghuensis sp. nov. DHOA06 and Dyella choica sp. nov. 4M-K27, isolated from forest soil.</title>
        <authorList>
            <person name="Qiu L.-H."/>
            <person name="Gao Z.-H."/>
        </authorList>
    </citation>
    <scope>NUCLEOTIDE SEQUENCE [LARGE SCALE GENOMIC DNA]</scope>
    <source>
        <strain evidence="7 8">4M-K27</strain>
    </source>
</reference>
<dbReference type="SUPFAM" id="SSF47741">
    <property type="entry name" value="CO dehydrogenase ISP C-domain like"/>
    <property type="match status" value="1"/>
</dbReference>
<dbReference type="PROSITE" id="PS00197">
    <property type="entry name" value="2FE2S_FER_1"/>
    <property type="match status" value="1"/>
</dbReference>
<dbReference type="CDD" id="cd00207">
    <property type="entry name" value="fer2"/>
    <property type="match status" value="1"/>
</dbReference>
<dbReference type="PANTHER" id="PTHR44379">
    <property type="entry name" value="OXIDOREDUCTASE WITH IRON-SULFUR SUBUNIT"/>
    <property type="match status" value="1"/>
</dbReference>
<evidence type="ECO:0000256" key="3">
    <source>
        <dbReference type="ARBA" id="ARBA00023002"/>
    </source>
</evidence>
<dbReference type="InterPro" id="IPR036010">
    <property type="entry name" value="2Fe-2S_ferredoxin-like_sf"/>
</dbReference>
<evidence type="ECO:0000256" key="2">
    <source>
        <dbReference type="ARBA" id="ARBA00022723"/>
    </source>
</evidence>
<evidence type="ECO:0000256" key="1">
    <source>
        <dbReference type="ARBA" id="ARBA00022714"/>
    </source>
</evidence>
<dbReference type="Gene3D" id="1.10.150.120">
    <property type="entry name" value="[2Fe-2S]-binding domain"/>
    <property type="match status" value="1"/>
</dbReference>
<dbReference type="PROSITE" id="PS51085">
    <property type="entry name" value="2FE2S_FER_2"/>
    <property type="match status" value="1"/>
</dbReference>
<dbReference type="Gene3D" id="3.10.20.30">
    <property type="match status" value="1"/>
</dbReference>
<evidence type="ECO:0000256" key="4">
    <source>
        <dbReference type="ARBA" id="ARBA00023004"/>
    </source>
</evidence>
<evidence type="ECO:0000313" key="7">
    <source>
        <dbReference type="EMBL" id="RUL71888.1"/>
    </source>
</evidence>
<dbReference type="InterPro" id="IPR002888">
    <property type="entry name" value="2Fe-2S-bd"/>
</dbReference>
<dbReference type="GO" id="GO:0051537">
    <property type="term" value="F:2 iron, 2 sulfur cluster binding"/>
    <property type="evidence" value="ECO:0007669"/>
    <property type="project" value="UniProtKB-KW"/>
</dbReference>
<dbReference type="Pfam" id="PF01799">
    <property type="entry name" value="Fer2_2"/>
    <property type="match status" value="1"/>
</dbReference>
<dbReference type="RefSeq" id="WP_126686277.1">
    <property type="nucleotide sequence ID" value="NZ_RYYV01000017.1"/>
</dbReference>
<keyword evidence="2" id="KW-0479">Metal-binding</keyword>
<gene>
    <name evidence="7" type="ORF">EKH80_18530</name>
</gene>
<keyword evidence="5" id="KW-0411">Iron-sulfur</keyword>
<dbReference type="Proteomes" id="UP000274358">
    <property type="component" value="Unassembled WGS sequence"/>
</dbReference>
<comment type="caution">
    <text evidence="7">The sequence shown here is derived from an EMBL/GenBank/DDBJ whole genome shotgun (WGS) entry which is preliminary data.</text>
</comment>
<accession>A0A432M211</accession>
<dbReference type="InterPro" id="IPR006058">
    <property type="entry name" value="2Fe2S_fd_BS"/>
</dbReference>
<dbReference type="InterPro" id="IPR012675">
    <property type="entry name" value="Beta-grasp_dom_sf"/>
</dbReference>
<protein>
    <submittedName>
        <fullName evidence="7">(2Fe-2S)-binding protein</fullName>
    </submittedName>
</protein>
<dbReference type="GO" id="GO:0016491">
    <property type="term" value="F:oxidoreductase activity"/>
    <property type="evidence" value="ECO:0007669"/>
    <property type="project" value="UniProtKB-KW"/>
</dbReference>
<evidence type="ECO:0000313" key="8">
    <source>
        <dbReference type="Proteomes" id="UP000274358"/>
    </source>
</evidence>
<name>A0A432M211_9GAMM</name>
<dbReference type="AlphaFoldDB" id="A0A432M211"/>
<dbReference type="Pfam" id="PF00111">
    <property type="entry name" value="Fer2"/>
    <property type="match status" value="1"/>
</dbReference>
<keyword evidence="3" id="KW-0560">Oxidoreductase</keyword>
<dbReference type="OrthoDB" id="9775084at2"/>
<organism evidence="7 8">
    <name type="scientific">Dyella choica</name>
    <dbReference type="NCBI Taxonomy" id="1927959"/>
    <lineage>
        <taxon>Bacteria</taxon>
        <taxon>Pseudomonadati</taxon>
        <taxon>Pseudomonadota</taxon>
        <taxon>Gammaproteobacteria</taxon>
        <taxon>Lysobacterales</taxon>
        <taxon>Rhodanobacteraceae</taxon>
        <taxon>Dyella</taxon>
    </lineage>
</organism>
<dbReference type="GO" id="GO:0046872">
    <property type="term" value="F:metal ion binding"/>
    <property type="evidence" value="ECO:0007669"/>
    <property type="project" value="UniProtKB-KW"/>
</dbReference>
<dbReference type="InterPro" id="IPR051452">
    <property type="entry name" value="Diverse_Oxidoreductases"/>
</dbReference>
<dbReference type="EMBL" id="RYYV01000017">
    <property type="protein sequence ID" value="RUL71888.1"/>
    <property type="molecule type" value="Genomic_DNA"/>
</dbReference>
<sequence>MLSLSVNGQSYPVDVPDDMPLLWVLRDVIGLTGTKFGCGMAQCGACTVHLDGQAVRSCVLPVEAIGNRAITTIEAVGNTPSGQKIQQAWLEVDVVQCGYCQSGQIMAAAALLARTPQPTDQDIDAAMAGNLCRCATYVRIRAAIKQAATGKAEILQTIGSTPEGAVS</sequence>
<keyword evidence="4" id="KW-0408">Iron</keyword>
<dbReference type="PANTHER" id="PTHR44379:SF2">
    <property type="entry name" value="BLR6218 PROTEIN"/>
    <property type="match status" value="1"/>
</dbReference>